<dbReference type="SUPFAM" id="SSF53756">
    <property type="entry name" value="UDP-Glycosyltransferase/glycogen phosphorylase"/>
    <property type="match status" value="1"/>
</dbReference>
<feature type="compositionally biased region" description="Polar residues" evidence="13">
    <location>
        <begin position="151"/>
        <end position="161"/>
    </location>
</feature>
<keyword evidence="11" id="KW-0325">Glycoprotein</keyword>
<dbReference type="InterPro" id="IPR055270">
    <property type="entry name" value="Glyco_tran_10_C"/>
</dbReference>
<evidence type="ECO:0000256" key="11">
    <source>
        <dbReference type="ARBA" id="ARBA00023180"/>
    </source>
</evidence>
<reference evidence="16 17" key="1">
    <citation type="journal article" date="2021" name="Elife">
        <title>Chloroplast acquisition without the gene transfer in kleptoplastic sea slugs, Plakobranchus ocellatus.</title>
        <authorList>
            <person name="Maeda T."/>
            <person name="Takahashi S."/>
            <person name="Yoshida T."/>
            <person name="Shimamura S."/>
            <person name="Takaki Y."/>
            <person name="Nagai Y."/>
            <person name="Toyoda A."/>
            <person name="Suzuki Y."/>
            <person name="Arimoto A."/>
            <person name="Ishii H."/>
            <person name="Satoh N."/>
            <person name="Nishiyama T."/>
            <person name="Hasebe M."/>
            <person name="Maruyama T."/>
            <person name="Minagawa J."/>
            <person name="Obokata J."/>
            <person name="Shigenobu S."/>
        </authorList>
    </citation>
    <scope>NUCLEOTIDE SEQUENCE [LARGE SCALE GENOMIC DNA]</scope>
</reference>
<evidence type="ECO:0000256" key="13">
    <source>
        <dbReference type="SAM" id="MobiDB-lite"/>
    </source>
</evidence>
<keyword evidence="10" id="KW-0472">Membrane</keyword>
<evidence type="ECO:0000256" key="8">
    <source>
        <dbReference type="ARBA" id="ARBA00022989"/>
    </source>
</evidence>
<dbReference type="InterPro" id="IPR031481">
    <property type="entry name" value="Glyco_tran_10_N"/>
</dbReference>
<comment type="pathway">
    <text evidence="2">Protein modification; protein glycosylation.</text>
</comment>
<gene>
    <name evidence="16" type="ORF">ElyMa_004197400</name>
</gene>
<sequence length="635" mass="74193">MMARRCPYRFCVILIGLLLTLLAIYDIILKHTNPHNSSKTSRQHTNNDFNAHDKDLWFLRRKTEKNERQEVLHGKQLQTEKQKFEEQEQTHKNTQKQSFAAKDAVIDPDLDVVVIEGKMLRELRERKLREKKQTREQQQTERQRQSGQGVGNQQELPTAQSPYPGFDPDLDVVIIKGRILKEQEKQLRLQRQSQELSKRNSEGPQDLHHPHQHHQQQQNNHHQQQQQLQKPQQQQQQQQPRHEHQENKTLKQPNTVATPVFRKQLKDIGLEPIEDHKFKSQYIVNPKIYERKPTMKISHSLPESTKGAANKTKLISFYNRPRWFAGPRHTYNMDNKMCPYSCEVDLDGSRASQADVLLIFTGYLSGSRSEPPARPPGQIWVHLFRESPVHYGYPSNYQDWKAVFNWTWTYRTDSDVFSPYGFMSWRDKDLLLDQQDYVSIAKSKTRTATMFASHCKPPSGRDTYVQEMQKHIDVDIYGACGTLRCPKSDNAVCDQKINTTYKFYLSFENSFCDDYVTEKFLRLFTGRLHVVPVVRGGADYAKFFPRGGFVNAADFSNATELALYLKKLGEDTLTYARMLKEKDKLVSSNYMLDWCDLCEKVHTDKRKKIIPDIKAWSHFDGVCSDPKDLESLRES</sequence>
<evidence type="ECO:0000256" key="1">
    <source>
        <dbReference type="ARBA" id="ARBA00004323"/>
    </source>
</evidence>
<dbReference type="FunFam" id="3.40.50.11660:FF:000004">
    <property type="entry name" value="Glycoprotein 3-alpha-L-fucosyltransferase A"/>
    <property type="match status" value="1"/>
</dbReference>
<feature type="region of interest" description="Disordered" evidence="13">
    <location>
        <begin position="67"/>
        <end position="100"/>
    </location>
</feature>
<keyword evidence="7" id="KW-0735">Signal-anchor</keyword>
<evidence type="ECO:0000313" key="17">
    <source>
        <dbReference type="Proteomes" id="UP000762676"/>
    </source>
</evidence>
<evidence type="ECO:0000313" key="16">
    <source>
        <dbReference type="EMBL" id="GFR86375.1"/>
    </source>
</evidence>
<comment type="caution">
    <text evidence="16">The sequence shown here is derived from an EMBL/GenBank/DDBJ whole genome shotgun (WGS) entry which is preliminary data.</text>
</comment>
<evidence type="ECO:0000256" key="10">
    <source>
        <dbReference type="ARBA" id="ARBA00023136"/>
    </source>
</evidence>
<dbReference type="AlphaFoldDB" id="A0AAV4GPT0"/>
<dbReference type="Gene3D" id="3.40.50.11660">
    <property type="entry name" value="Glycosyl transferase family 10, C-terminal domain"/>
    <property type="match status" value="1"/>
</dbReference>
<organism evidence="16 17">
    <name type="scientific">Elysia marginata</name>
    <dbReference type="NCBI Taxonomy" id="1093978"/>
    <lineage>
        <taxon>Eukaryota</taxon>
        <taxon>Metazoa</taxon>
        <taxon>Spiralia</taxon>
        <taxon>Lophotrochozoa</taxon>
        <taxon>Mollusca</taxon>
        <taxon>Gastropoda</taxon>
        <taxon>Heterobranchia</taxon>
        <taxon>Euthyneura</taxon>
        <taxon>Panpulmonata</taxon>
        <taxon>Sacoglossa</taxon>
        <taxon>Placobranchoidea</taxon>
        <taxon>Plakobranchidae</taxon>
        <taxon>Elysia</taxon>
    </lineage>
</organism>
<comment type="similarity">
    <text evidence="3 12">Belongs to the glycosyltransferase 10 family.</text>
</comment>
<keyword evidence="5 12" id="KW-0808">Transferase</keyword>
<feature type="domain" description="Fucosyltransferase N-terminal" evidence="15">
    <location>
        <begin position="332"/>
        <end position="421"/>
    </location>
</feature>
<dbReference type="PANTHER" id="PTHR48438:SF1">
    <property type="entry name" value="ALPHA-(1,3)-FUCOSYLTRANSFERASE C-RELATED"/>
    <property type="match status" value="1"/>
</dbReference>
<dbReference type="GO" id="GO:0000139">
    <property type="term" value="C:Golgi membrane"/>
    <property type="evidence" value="ECO:0007669"/>
    <property type="project" value="UniProtKB-SubCell"/>
</dbReference>
<dbReference type="Proteomes" id="UP000762676">
    <property type="component" value="Unassembled WGS sequence"/>
</dbReference>
<feature type="compositionally biased region" description="Low complexity" evidence="13">
    <location>
        <begin position="215"/>
        <end position="239"/>
    </location>
</feature>
<dbReference type="PANTHER" id="PTHR48438">
    <property type="entry name" value="ALPHA-(1,3)-FUCOSYLTRANSFERASE C-RELATED"/>
    <property type="match status" value="1"/>
</dbReference>
<keyword evidence="4 12" id="KW-0328">Glycosyltransferase</keyword>
<evidence type="ECO:0000259" key="14">
    <source>
        <dbReference type="Pfam" id="PF00852"/>
    </source>
</evidence>
<evidence type="ECO:0000256" key="5">
    <source>
        <dbReference type="ARBA" id="ARBA00022679"/>
    </source>
</evidence>
<evidence type="ECO:0000256" key="7">
    <source>
        <dbReference type="ARBA" id="ARBA00022968"/>
    </source>
</evidence>
<evidence type="ECO:0000256" key="2">
    <source>
        <dbReference type="ARBA" id="ARBA00004922"/>
    </source>
</evidence>
<evidence type="ECO:0000256" key="3">
    <source>
        <dbReference type="ARBA" id="ARBA00008919"/>
    </source>
</evidence>
<comment type="subcellular location">
    <subcellularLocation>
        <location evidence="1">Golgi apparatus membrane</location>
        <topology evidence="1">Single-pass type II membrane protein</topology>
    </subcellularLocation>
    <subcellularLocation>
        <location evidence="12">Golgi apparatus</location>
        <location evidence="12">Golgi stack membrane</location>
        <topology evidence="12">Single-pass type II membrane protein</topology>
    </subcellularLocation>
</comment>
<name>A0AAV4GPT0_9GAST</name>
<protein>
    <recommendedName>
        <fullName evidence="12">Fucosyltransferase</fullName>
        <ecNumber evidence="12">2.4.1.-</ecNumber>
    </recommendedName>
</protein>
<keyword evidence="17" id="KW-1185">Reference proteome</keyword>
<keyword evidence="8" id="KW-1133">Transmembrane helix</keyword>
<feature type="compositionally biased region" description="Basic and acidic residues" evidence="13">
    <location>
        <begin position="67"/>
        <end position="91"/>
    </location>
</feature>
<feature type="compositionally biased region" description="Basic and acidic residues" evidence="13">
    <location>
        <begin position="126"/>
        <end position="144"/>
    </location>
</feature>
<feature type="region of interest" description="Disordered" evidence="13">
    <location>
        <begin position="186"/>
        <end position="258"/>
    </location>
</feature>
<proteinExistence type="inferred from homology"/>
<evidence type="ECO:0000256" key="6">
    <source>
        <dbReference type="ARBA" id="ARBA00022692"/>
    </source>
</evidence>
<dbReference type="InterPro" id="IPR038577">
    <property type="entry name" value="GT10-like_C_sf"/>
</dbReference>
<dbReference type="Pfam" id="PF00852">
    <property type="entry name" value="Glyco_transf_10"/>
    <property type="match status" value="1"/>
</dbReference>
<feature type="compositionally biased region" description="Basic and acidic residues" evidence="13">
    <location>
        <begin position="240"/>
        <end position="249"/>
    </location>
</feature>
<evidence type="ECO:0000259" key="15">
    <source>
        <dbReference type="Pfam" id="PF17039"/>
    </source>
</evidence>
<dbReference type="InterPro" id="IPR001503">
    <property type="entry name" value="Glyco_trans_10"/>
</dbReference>
<dbReference type="Pfam" id="PF17039">
    <property type="entry name" value="Glyco_tran_10_N"/>
    <property type="match status" value="1"/>
</dbReference>
<evidence type="ECO:0000256" key="9">
    <source>
        <dbReference type="ARBA" id="ARBA00023034"/>
    </source>
</evidence>
<dbReference type="GO" id="GO:0032580">
    <property type="term" value="C:Golgi cisterna membrane"/>
    <property type="evidence" value="ECO:0007669"/>
    <property type="project" value="UniProtKB-SubCell"/>
</dbReference>
<keyword evidence="9 12" id="KW-0333">Golgi apparatus</keyword>
<evidence type="ECO:0000256" key="12">
    <source>
        <dbReference type="RuleBase" id="RU003832"/>
    </source>
</evidence>
<evidence type="ECO:0000256" key="4">
    <source>
        <dbReference type="ARBA" id="ARBA00022676"/>
    </source>
</evidence>
<dbReference type="GO" id="GO:0008417">
    <property type="term" value="F:fucosyltransferase activity"/>
    <property type="evidence" value="ECO:0007669"/>
    <property type="project" value="InterPro"/>
</dbReference>
<feature type="compositionally biased region" description="Basic and acidic residues" evidence="13">
    <location>
        <begin position="196"/>
        <end position="209"/>
    </location>
</feature>
<feature type="domain" description="Fucosyltransferase C-terminal" evidence="14">
    <location>
        <begin position="442"/>
        <end position="616"/>
    </location>
</feature>
<dbReference type="EMBL" id="BMAT01008491">
    <property type="protein sequence ID" value="GFR86375.1"/>
    <property type="molecule type" value="Genomic_DNA"/>
</dbReference>
<dbReference type="EC" id="2.4.1.-" evidence="12"/>
<accession>A0AAV4GPT0</accession>
<feature type="region of interest" description="Disordered" evidence="13">
    <location>
        <begin position="126"/>
        <end position="167"/>
    </location>
</feature>
<keyword evidence="6 12" id="KW-0812">Transmembrane</keyword>